<dbReference type="Pfam" id="PF04750">
    <property type="entry name" value="Far-17a_AIG1"/>
    <property type="match status" value="1"/>
</dbReference>
<evidence type="ECO:0000313" key="19">
    <source>
        <dbReference type="Proteomes" id="UP001152798"/>
    </source>
</evidence>
<dbReference type="PANTHER" id="PTHR10989:SF16">
    <property type="entry name" value="AT02829P-RELATED"/>
    <property type="match status" value="1"/>
</dbReference>
<dbReference type="AlphaFoldDB" id="A0A9P0MVP0"/>
<comment type="catalytic activity">
    <reaction evidence="12">
        <text>9-(9Z-octadecenoyloxy)-octadecanoate + H2O = 9-hydroxy-octadecanoate + (9Z)-octadecenoate + H(+)</text>
        <dbReference type="Rhea" id="RHEA:52048"/>
        <dbReference type="ChEBI" id="CHEBI:15377"/>
        <dbReference type="ChEBI" id="CHEBI:15378"/>
        <dbReference type="ChEBI" id="CHEBI:30823"/>
        <dbReference type="ChEBI" id="CHEBI:136282"/>
        <dbReference type="ChEBI" id="CHEBI:136286"/>
    </reaction>
    <physiologicalReaction direction="left-to-right" evidence="12">
        <dbReference type="Rhea" id="RHEA:52049"/>
    </physiologicalReaction>
</comment>
<evidence type="ECO:0000256" key="15">
    <source>
        <dbReference type="ARBA" id="ARBA00049322"/>
    </source>
</evidence>
<reference evidence="18" key="1">
    <citation type="submission" date="2022-01" db="EMBL/GenBank/DDBJ databases">
        <authorList>
            <person name="King R."/>
        </authorList>
    </citation>
    <scope>NUCLEOTIDE SEQUENCE</scope>
</reference>
<name>A0A9P0MVP0_NEZVI</name>
<comment type="catalytic activity">
    <reaction evidence="8">
        <text>13-octadecanoyloxy-octadecanoate + H2O = 13-hydroxy-octadecanoate + octadecanoate + H(+)</text>
        <dbReference type="Rhea" id="RHEA:52084"/>
        <dbReference type="ChEBI" id="CHEBI:15377"/>
        <dbReference type="ChEBI" id="CHEBI:15378"/>
        <dbReference type="ChEBI" id="CHEBI:25629"/>
        <dbReference type="ChEBI" id="CHEBI:136304"/>
        <dbReference type="ChEBI" id="CHEBI:136335"/>
    </reaction>
    <physiologicalReaction direction="left-to-right" evidence="8">
        <dbReference type="Rhea" id="RHEA:52085"/>
    </physiologicalReaction>
</comment>
<comment type="subcellular location">
    <subcellularLocation>
        <location evidence="2">Endomembrane system</location>
        <topology evidence="2">Multi-pass membrane protein</topology>
    </subcellularLocation>
</comment>
<evidence type="ECO:0000256" key="10">
    <source>
        <dbReference type="ARBA" id="ARBA00048680"/>
    </source>
</evidence>
<dbReference type="InterPro" id="IPR006838">
    <property type="entry name" value="ADTRP_AIG1"/>
</dbReference>
<evidence type="ECO:0000256" key="8">
    <source>
        <dbReference type="ARBA" id="ARBA00047427"/>
    </source>
</evidence>
<dbReference type="PANTHER" id="PTHR10989">
    <property type="entry name" value="ANDROGEN-INDUCED PROTEIN 1-RELATED"/>
    <property type="match status" value="1"/>
</dbReference>
<evidence type="ECO:0000256" key="7">
    <source>
        <dbReference type="ARBA" id="ARBA00047368"/>
    </source>
</evidence>
<evidence type="ECO:0000256" key="13">
    <source>
        <dbReference type="ARBA" id="ARBA00049221"/>
    </source>
</evidence>
<evidence type="ECO:0000256" key="11">
    <source>
        <dbReference type="ARBA" id="ARBA00048701"/>
    </source>
</evidence>
<feature type="transmembrane region" description="Helical" evidence="17">
    <location>
        <begin position="222"/>
        <end position="239"/>
    </location>
</feature>
<feature type="transmembrane region" description="Helical" evidence="17">
    <location>
        <begin position="194"/>
        <end position="215"/>
    </location>
</feature>
<evidence type="ECO:0000256" key="12">
    <source>
        <dbReference type="ARBA" id="ARBA00048800"/>
    </source>
</evidence>
<dbReference type="GO" id="GO:0012505">
    <property type="term" value="C:endomembrane system"/>
    <property type="evidence" value="ECO:0007669"/>
    <property type="project" value="UniProtKB-SubCell"/>
</dbReference>
<gene>
    <name evidence="18" type="ORF">NEZAVI_LOCUS14635</name>
</gene>
<keyword evidence="5 17" id="KW-1133">Transmembrane helix</keyword>
<accession>A0A9P0MVP0</accession>
<evidence type="ECO:0000256" key="17">
    <source>
        <dbReference type="SAM" id="Phobius"/>
    </source>
</evidence>
<evidence type="ECO:0000256" key="6">
    <source>
        <dbReference type="ARBA" id="ARBA00023136"/>
    </source>
</evidence>
<feature type="transmembrane region" description="Helical" evidence="17">
    <location>
        <begin position="7"/>
        <end position="32"/>
    </location>
</feature>
<evidence type="ECO:0000256" key="4">
    <source>
        <dbReference type="ARBA" id="ARBA00022692"/>
    </source>
</evidence>
<dbReference type="EMBL" id="OV725083">
    <property type="protein sequence ID" value="CAH1406764.1"/>
    <property type="molecule type" value="Genomic_DNA"/>
</dbReference>
<comment type="catalytic activity">
    <reaction evidence="7">
        <text>12-hexadecanoyloxy-octadecanoate + H2O = 12-hydroxyoctadecanoate + hexadecanoate + H(+)</text>
        <dbReference type="Rhea" id="RHEA:52056"/>
        <dbReference type="ChEBI" id="CHEBI:7896"/>
        <dbReference type="ChEBI" id="CHEBI:15377"/>
        <dbReference type="ChEBI" id="CHEBI:15378"/>
        <dbReference type="ChEBI" id="CHEBI:83677"/>
        <dbReference type="ChEBI" id="CHEBI:84201"/>
    </reaction>
    <physiologicalReaction direction="left-to-right" evidence="7">
        <dbReference type="Rhea" id="RHEA:52057"/>
    </physiologicalReaction>
</comment>
<comment type="catalytic activity">
    <reaction evidence="9">
        <text>9-hexadecanoyloxy-octadecanoate + H2O = 9-hydroxy-octadecanoate + hexadecanoate + H(+)</text>
        <dbReference type="Rhea" id="RHEA:52052"/>
        <dbReference type="ChEBI" id="CHEBI:7896"/>
        <dbReference type="ChEBI" id="CHEBI:15377"/>
        <dbReference type="ChEBI" id="CHEBI:15378"/>
        <dbReference type="ChEBI" id="CHEBI:83670"/>
        <dbReference type="ChEBI" id="CHEBI:136286"/>
    </reaction>
    <physiologicalReaction direction="left-to-right" evidence="9">
        <dbReference type="Rhea" id="RHEA:52053"/>
    </physiologicalReaction>
</comment>
<comment type="catalytic activity">
    <reaction evidence="15">
        <text>13-(9Z-hexadecenoyloxy)-octadecanoate + H2O = 13-hydroxy-octadecanoate + (9Z)-hexadecenoate + H(+)</text>
        <dbReference type="Rhea" id="RHEA:52076"/>
        <dbReference type="ChEBI" id="CHEBI:15377"/>
        <dbReference type="ChEBI" id="CHEBI:15378"/>
        <dbReference type="ChEBI" id="CHEBI:32372"/>
        <dbReference type="ChEBI" id="CHEBI:136304"/>
        <dbReference type="ChEBI" id="CHEBI:136315"/>
    </reaction>
    <physiologicalReaction direction="left-to-right" evidence="15">
        <dbReference type="Rhea" id="RHEA:52077"/>
    </physiologicalReaction>
</comment>
<comment type="catalytic activity">
    <reaction evidence="11">
        <text>12-(9Z-octadecenoyloxy)-octadecanoate + H2O = 12-hydroxyoctadecanoate + (9Z)-octadecenoate + H(+)</text>
        <dbReference type="Rhea" id="RHEA:52060"/>
        <dbReference type="ChEBI" id="CHEBI:15377"/>
        <dbReference type="ChEBI" id="CHEBI:15378"/>
        <dbReference type="ChEBI" id="CHEBI:30823"/>
        <dbReference type="ChEBI" id="CHEBI:84201"/>
        <dbReference type="ChEBI" id="CHEBI:136302"/>
    </reaction>
    <physiologicalReaction direction="left-to-right" evidence="11">
        <dbReference type="Rhea" id="RHEA:52061"/>
    </physiologicalReaction>
</comment>
<keyword evidence="19" id="KW-1185">Reference proteome</keyword>
<evidence type="ECO:0000256" key="1">
    <source>
        <dbReference type="ARBA" id="ARBA00000923"/>
    </source>
</evidence>
<keyword evidence="4 17" id="KW-0812">Transmembrane</keyword>
<feature type="transmembrane region" description="Helical" evidence="17">
    <location>
        <begin position="160"/>
        <end position="179"/>
    </location>
</feature>
<evidence type="ECO:0008006" key="20">
    <source>
        <dbReference type="Google" id="ProtNLM"/>
    </source>
</evidence>
<evidence type="ECO:0000256" key="9">
    <source>
        <dbReference type="ARBA" id="ARBA00047863"/>
    </source>
</evidence>
<feature type="transmembrane region" description="Helical" evidence="17">
    <location>
        <begin position="52"/>
        <end position="74"/>
    </location>
</feature>
<evidence type="ECO:0000256" key="2">
    <source>
        <dbReference type="ARBA" id="ARBA00004127"/>
    </source>
</evidence>
<evidence type="ECO:0000256" key="16">
    <source>
        <dbReference type="ARBA" id="ARBA00049428"/>
    </source>
</evidence>
<evidence type="ECO:0000256" key="14">
    <source>
        <dbReference type="ARBA" id="ARBA00049296"/>
    </source>
</evidence>
<proteinExistence type="inferred from homology"/>
<sequence length="263" mass="30766">MAVNERLLHVSIFGINLAVLIRLMMVGNVTLAKPNILFNFYKRFNMRFLTKWTFMINLTYYFCMVLVHILNMLSVNSKTSFKLRRFADALFTTIVVPIGMFITLAFWTIYLIDKNLIFPNWLEEVIPLWVNHGIHTFNSVLPLVDLVLVKHTFSTWPETVFYIALYFASYMICLFGTYFQHGIWLYPIFSKMTFIQSVCFCLASYFLSLIIYFIVRLIGIRLGNVFLQIVVLYSIVFNIRSGVPRRGFHGASCTIKIFKKAIF</sequence>
<organism evidence="18 19">
    <name type="scientific">Nezara viridula</name>
    <name type="common">Southern green stink bug</name>
    <name type="synonym">Cimex viridulus</name>
    <dbReference type="NCBI Taxonomy" id="85310"/>
    <lineage>
        <taxon>Eukaryota</taxon>
        <taxon>Metazoa</taxon>
        <taxon>Ecdysozoa</taxon>
        <taxon>Arthropoda</taxon>
        <taxon>Hexapoda</taxon>
        <taxon>Insecta</taxon>
        <taxon>Pterygota</taxon>
        <taxon>Neoptera</taxon>
        <taxon>Paraneoptera</taxon>
        <taxon>Hemiptera</taxon>
        <taxon>Heteroptera</taxon>
        <taxon>Panheteroptera</taxon>
        <taxon>Pentatomomorpha</taxon>
        <taxon>Pentatomoidea</taxon>
        <taxon>Pentatomidae</taxon>
        <taxon>Pentatominae</taxon>
        <taxon>Nezara</taxon>
    </lineage>
</organism>
<evidence type="ECO:0000256" key="5">
    <source>
        <dbReference type="ARBA" id="ARBA00022989"/>
    </source>
</evidence>
<protein>
    <recommendedName>
        <fullName evidence="20">Androgen-dependent TFPI-regulating protein-like</fullName>
    </recommendedName>
</protein>
<comment type="catalytic activity">
    <reaction evidence="13">
        <text>9-octadecanoyloxy-octadecanoate + H2O = 9-hydroxy-octadecanoate + octadecanoate + H(+)</text>
        <dbReference type="Rhea" id="RHEA:52096"/>
        <dbReference type="ChEBI" id="CHEBI:15377"/>
        <dbReference type="ChEBI" id="CHEBI:15378"/>
        <dbReference type="ChEBI" id="CHEBI:25629"/>
        <dbReference type="ChEBI" id="CHEBI:136286"/>
        <dbReference type="ChEBI" id="CHEBI:136373"/>
    </reaction>
    <physiologicalReaction direction="left-to-right" evidence="13">
        <dbReference type="Rhea" id="RHEA:52097"/>
    </physiologicalReaction>
</comment>
<evidence type="ECO:0000256" key="3">
    <source>
        <dbReference type="ARBA" id="ARBA00009300"/>
    </source>
</evidence>
<comment type="catalytic activity">
    <reaction evidence="14">
        <text>13-(9Z-octadecenoyloxy)-octadecanoate + H2O = 13-hydroxy-octadecanoate + (9Z)-octadecenoate + H(+)</text>
        <dbReference type="Rhea" id="RHEA:52064"/>
        <dbReference type="ChEBI" id="CHEBI:15377"/>
        <dbReference type="ChEBI" id="CHEBI:15378"/>
        <dbReference type="ChEBI" id="CHEBI:30823"/>
        <dbReference type="ChEBI" id="CHEBI:136303"/>
        <dbReference type="ChEBI" id="CHEBI:136304"/>
    </reaction>
    <physiologicalReaction direction="left-to-right" evidence="14">
        <dbReference type="Rhea" id="RHEA:52065"/>
    </physiologicalReaction>
</comment>
<dbReference type="Proteomes" id="UP001152798">
    <property type="component" value="Chromosome 7"/>
</dbReference>
<dbReference type="GO" id="GO:0016020">
    <property type="term" value="C:membrane"/>
    <property type="evidence" value="ECO:0007669"/>
    <property type="project" value="InterPro"/>
</dbReference>
<comment type="similarity">
    <text evidence="3">Belongs to the AIG1 family.</text>
</comment>
<comment type="catalytic activity">
    <reaction evidence="1">
        <text>9-(9Z-hexadecenoyloxy)-octadecanoate + H2O = (9Z)-hexadecenoate + 9-hydroxy-octadecanoate + H(+)</text>
        <dbReference type="Rhea" id="RHEA:52068"/>
        <dbReference type="ChEBI" id="CHEBI:15377"/>
        <dbReference type="ChEBI" id="CHEBI:15378"/>
        <dbReference type="ChEBI" id="CHEBI:32372"/>
        <dbReference type="ChEBI" id="CHEBI:136286"/>
        <dbReference type="ChEBI" id="CHEBI:136309"/>
    </reaction>
    <physiologicalReaction direction="left-to-right" evidence="1">
        <dbReference type="Rhea" id="RHEA:52069"/>
    </physiologicalReaction>
</comment>
<comment type="catalytic activity">
    <reaction evidence="16">
        <text>12-(9Z-hexadecenoyloxy)-octadecanoate + H2O = 12-hydroxyoctadecanoate + (9Z)-hexadecenoate + H(+)</text>
        <dbReference type="Rhea" id="RHEA:52072"/>
        <dbReference type="ChEBI" id="CHEBI:15377"/>
        <dbReference type="ChEBI" id="CHEBI:15378"/>
        <dbReference type="ChEBI" id="CHEBI:32372"/>
        <dbReference type="ChEBI" id="CHEBI:84201"/>
        <dbReference type="ChEBI" id="CHEBI:136312"/>
    </reaction>
    <physiologicalReaction direction="left-to-right" evidence="16">
        <dbReference type="Rhea" id="RHEA:52073"/>
    </physiologicalReaction>
</comment>
<evidence type="ECO:0000313" key="18">
    <source>
        <dbReference type="EMBL" id="CAH1406764.1"/>
    </source>
</evidence>
<keyword evidence="6 17" id="KW-0472">Membrane</keyword>
<dbReference type="OrthoDB" id="1898221at2759"/>
<feature type="transmembrane region" description="Helical" evidence="17">
    <location>
        <begin position="86"/>
        <end position="109"/>
    </location>
</feature>
<comment type="catalytic activity">
    <reaction evidence="10">
        <text>12-octadecanoyloxy-octadecanoate + H2O = 12-hydroxyoctadecanoate + octadecanoate + H(+)</text>
        <dbReference type="Rhea" id="RHEA:52080"/>
        <dbReference type="ChEBI" id="CHEBI:15377"/>
        <dbReference type="ChEBI" id="CHEBI:15378"/>
        <dbReference type="ChEBI" id="CHEBI:25629"/>
        <dbReference type="ChEBI" id="CHEBI:84201"/>
        <dbReference type="ChEBI" id="CHEBI:136330"/>
    </reaction>
    <physiologicalReaction direction="left-to-right" evidence="10">
        <dbReference type="Rhea" id="RHEA:52081"/>
    </physiologicalReaction>
</comment>